<name>A0A0E9MLQ3_9SPHN</name>
<accession>A0A0E9MLQ3</accession>
<gene>
    <name evidence="1" type="ORF">SCH01S_14_00200</name>
</gene>
<reference evidence="1 2" key="1">
    <citation type="submission" date="2015-04" db="EMBL/GenBank/DDBJ databases">
        <title>Whole genome shotgun sequence of Sphingomonas changbaiensis NBRC 104936.</title>
        <authorList>
            <person name="Katano-Makiyama Y."/>
            <person name="Hosoyama A."/>
            <person name="Hashimoto M."/>
            <person name="Noguchi M."/>
            <person name="Tsuchikane K."/>
            <person name="Ohji S."/>
            <person name="Yamazoe A."/>
            <person name="Ichikawa N."/>
            <person name="Kimura A."/>
            <person name="Fujita N."/>
        </authorList>
    </citation>
    <scope>NUCLEOTIDE SEQUENCE [LARGE SCALE GENOMIC DNA]</scope>
    <source>
        <strain evidence="1 2">NBRC 104936</strain>
    </source>
</reference>
<evidence type="ECO:0000313" key="2">
    <source>
        <dbReference type="Proteomes" id="UP000033202"/>
    </source>
</evidence>
<sequence>MTKHNLPERDEVCLCPREISWTGLIMGMVAPRQHEDDCPFFNDDTHAESENPIYQEAELSSYVF</sequence>
<dbReference type="AlphaFoldDB" id="A0A0E9MLQ3"/>
<proteinExistence type="predicted"/>
<dbReference type="STRING" id="1219043.SCH01S_14_00200"/>
<dbReference type="Proteomes" id="UP000033202">
    <property type="component" value="Unassembled WGS sequence"/>
</dbReference>
<dbReference type="EMBL" id="BBWU01000014">
    <property type="protein sequence ID" value="GAO38356.1"/>
    <property type="molecule type" value="Genomic_DNA"/>
</dbReference>
<evidence type="ECO:0000313" key="1">
    <source>
        <dbReference type="EMBL" id="GAO38356.1"/>
    </source>
</evidence>
<dbReference type="RefSeq" id="WP_046347210.1">
    <property type="nucleotide sequence ID" value="NZ_BBWU01000014.1"/>
</dbReference>
<comment type="caution">
    <text evidence="1">The sequence shown here is derived from an EMBL/GenBank/DDBJ whole genome shotgun (WGS) entry which is preliminary data.</text>
</comment>
<protein>
    <submittedName>
        <fullName evidence="1">Uncharacterized protein</fullName>
    </submittedName>
</protein>
<organism evidence="1 2">
    <name type="scientific">Sphingomonas changbaiensis NBRC 104936</name>
    <dbReference type="NCBI Taxonomy" id="1219043"/>
    <lineage>
        <taxon>Bacteria</taxon>
        <taxon>Pseudomonadati</taxon>
        <taxon>Pseudomonadota</taxon>
        <taxon>Alphaproteobacteria</taxon>
        <taxon>Sphingomonadales</taxon>
        <taxon>Sphingomonadaceae</taxon>
        <taxon>Sphingomonas</taxon>
    </lineage>
</organism>
<keyword evidence="2" id="KW-1185">Reference proteome</keyword>